<dbReference type="EMBL" id="JACGCI010000019">
    <property type="protein sequence ID" value="KAF6758161.1"/>
    <property type="molecule type" value="Genomic_DNA"/>
</dbReference>
<reference evidence="1 2" key="1">
    <citation type="submission" date="2020-07" db="EMBL/GenBank/DDBJ databases">
        <title>Comparative genomics of pyrophilous fungi reveals a link between fire events and developmental genes.</title>
        <authorList>
            <consortium name="DOE Joint Genome Institute"/>
            <person name="Steindorff A.S."/>
            <person name="Carver A."/>
            <person name="Calhoun S."/>
            <person name="Stillman K."/>
            <person name="Liu H."/>
            <person name="Lipzen A."/>
            <person name="Pangilinan J."/>
            <person name="Labutti K."/>
            <person name="Bruns T.D."/>
            <person name="Grigoriev I.V."/>
        </authorList>
    </citation>
    <scope>NUCLEOTIDE SEQUENCE [LARGE SCALE GENOMIC DNA]</scope>
    <source>
        <strain evidence="1 2">CBS 144469</strain>
    </source>
</reference>
<keyword evidence="2" id="KW-1185">Reference proteome</keyword>
<dbReference type="AlphaFoldDB" id="A0A8H6I6C7"/>
<evidence type="ECO:0000313" key="2">
    <source>
        <dbReference type="Proteomes" id="UP000521943"/>
    </source>
</evidence>
<organism evidence="1 2">
    <name type="scientific">Ephemerocybe angulata</name>
    <dbReference type="NCBI Taxonomy" id="980116"/>
    <lineage>
        <taxon>Eukaryota</taxon>
        <taxon>Fungi</taxon>
        <taxon>Dikarya</taxon>
        <taxon>Basidiomycota</taxon>
        <taxon>Agaricomycotina</taxon>
        <taxon>Agaricomycetes</taxon>
        <taxon>Agaricomycetidae</taxon>
        <taxon>Agaricales</taxon>
        <taxon>Agaricineae</taxon>
        <taxon>Psathyrellaceae</taxon>
        <taxon>Ephemerocybe</taxon>
    </lineage>
</organism>
<dbReference type="Proteomes" id="UP000521943">
    <property type="component" value="Unassembled WGS sequence"/>
</dbReference>
<name>A0A8H6I6C7_9AGAR</name>
<protein>
    <recommendedName>
        <fullName evidence="3">F-box domain-containing protein</fullName>
    </recommendedName>
</protein>
<comment type="caution">
    <text evidence="1">The sequence shown here is derived from an EMBL/GenBank/DDBJ whole genome shotgun (WGS) entry which is preliminary data.</text>
</comment>
<evidence type="ECO:0008006" key="3">
    <source>
        <dbReference type="Google" id="ProtNLM"/>
    </source>
</evidence>
<accession>A0A8H6I6C7</accession>
<sequence length="377" mass="43143">MPPALLARPHRPSTLLSLPSELLNEIGLYLVQSPFSLSSFMRLCKTTSEAGAYVRYSSVHIQGQQGRNLLVSLLSGSAVSRFYCGLIKRLWFRGWCDTDMLLRSTLLAQVLAMLENLITVWLEVSPVDTGYLANRLKRQGIIREPLHPTQATVYDILNEDPPDRVPLPNLRHVRISGDHSIVQMAIYRPLAELDLREYLSQAEFARFLMSTEHLPIQETLVGLTLRLEAPVKLASALVLISETFPNLKSLSLDQVSLGWEVFFDSLQYSETTLASLQHLLFNRRSRAALPRRDKVFKPEIPVHKVRACLERFSGTHPMLQKFGVHGFVWDRNFLNTFVRHEVDRGSNEWDVIFEREFNPEIYVPDLAVLCSEVVYDW</sequence>
<proteinExistence type="predicted"/>
<evidence type="ECO:0000313" key="1">
    <source>
        <dbReference type="EMBL" id="KAF6758161.1"/>
    </source>
</evidence>
<gene>
    <name evidence="1" type="ORF">DFP72DRAFT_845128</name>
</gene>